<name>A0A4D9EXZ5_9SAUR</name>
<reference evidence="2 3" key="1">
    <citation type="submission" date="2019-04" db="EMBL/GenBank/DDBJ databases">
        <title>Draft genome of the big-headed turtle Platysternon megacephalum.</title>
        <authorList>
            <person name="Gong S."/>
        </authorList>
    </citation>
    <scope>NUCLEOTIDE SEQUENCE [LARGE SCALE GENOMIC DNA]</scope>
    <source>
        <strain evidence="2">DO16091913</strain>
        <tissue evidence="2">Muscle</tissue>
    </source>
</reference>
<dbReference type="Proteomes" id="UP000297703">
    <property type="component" value="Unassembled WGS sequence"/>
</dbReference>
<keyword evidence="3" id="KW-1185">Reference proteome</keyword>
<evidence type="ECO:0000313" key="2">
    <source>
        <dbReference type="EMBL" id="TFK15557.1"/>
    </source>
</evidence>
<gene>
    <name evidence="2" type="ORF">DR999_PMT00857</name>
</gene>
<reference evidence="2 3" key="2">
    <citation type="submission" date="2019-04" db="EMBL/GenBank/DDBJ databases">
        <title>The genome sequence of big-headed turtle.</title>
        <authorList>
            <person name="Gong S."/>
        </authorList>
    </citation>
    <scope>NUCLEOTIDE SEQUENCE [LARGE SCALE GENOMIC DNA]</scope>
    <source>
        <strain evidence="2">DO16091913</strain>
        <tissue evidence="2">Muscle</tissue>
    </source>
</reference>
<accession>A0A4D9EXZ5</accession>
<protein>
    <submittedName>
        <fullName evidence="2">Cerberus</fullName>
    </submittedName>
</protein>
<sequence length="75" mass="8374">MMWNQAGSTAQEEGKEGLQSALQERLPPAIMDYSTRRKTNLLFTCQSGLNSVPRIPQDDTLSKIRGSEHWGNPPC</sequence>
<evidence type="ECO:0000256" key="1">
    <source>
        <dbReference type="SAM" id="MobiDB-lite"/>
    </source>
</evidence>
<feature type="compositionally biased region" description="Polar residues" evidence="1">
    <location>
        <begin position="1"/>
        <end position="11"/>
    </location>
</feature>
<organism evidence="2 3">
    <name type="scientific">Platysternon megacephalum</name>
    <name type="common">big-headed turtle</name>
    <dbReference type="NCBI Taxonomy" id="55544"/>
    <lineage>
        <taxon>Eukaryota</taxon>
        <taxon>Metazoa</taxon>
        <taxon>Chordata</taxon>
        <taxon>Craniata</taxon>
        <taxon>Vertebrata</taxon>
        <taxon>Euteleostomi</taxon>
        <taxon>Archelosauria</taxon>
        <taxon>Testudinata</taxon>
        <taxon>Testudines</taxon>
        <taxon>Cryptodira</taxon>
        <taxon>Durocryptodira</taxon>
        <taxon>Testudinoidea</taxon>
        <taxon>Platysternidae</taxon>
        <taxon>Platysternon</taxon>
    </lineage>
</organism>
<feature type="region of interest" description="Disordered" evidence="1">
    <location>
        <begin position="54"/>
        <end position="75"/>
    </location>
</feature>
<dbReference type="EMBL" id="QXTE01000004">
    <property type="protein sequence ID" value="TFK15557.1"/>
    <property type="molecule type" value="Genomic_DNA"/>
</dbReference>
<comment type="caution">
    <text evidence="2">The sequence shown here is derived from an EMBL/GenBank/DDBJ whole genome shotgun (WGS) entry which is preliminary data.</text>
</comment>
<proteinExistence type="predicted"/>
<evidence type="ECO:0000313" key="3">
    <source>
        <dbReference type="Proteomes" id="UP000297703"/>
    </source>
</evidence>
<feature type="region of interest" description="Disordered" evidence="1">
    <location>
        <begin position="1"/>
        <end position="25"/>
    </location>
</feature>
<dbReference type="AlphaFoldDB" id="A0A4D9EXZ5"/>
<feature type="compositionally biased region" description="Basic and acidic residues" evidence="1">
    <location>
        <begin position="56"/>
        <end position="68"/>
    </location>
</feature>